<organism evidence="5 6">
    <name type="scientific">Endocarpon pusillum</name>
    <dbReference type="NCBI Taxonomy" id="364733"/>
    <lineage>
        <taxon>Eukaryota</taxon>
        <taxon>Fungi</taxon>
        <taxon>Dikarya</taxon>
        <taxon>Ascomycota</taxon>
        <taxon>Pezizomycotina</taxon>
        <taxon>Eurotiomycetes</taxon>
        <taxon>Chaetothyriomycetidae</taxon>
        <taxon>Verrucariales</taxon>
        <taxon>Verrucariaceae</taxon>
        <taxon>Endocarpon</taxon>
    </lineage>
</organism>
<dbReference type="PANTHER" id="PTHR24320:SF282">
    <property type="entry name" value="WW DOMAIN-CONTAINING OXIDOREDUCTASE"/>
    <property type="match status" value="1"/>
</dbReference>
<keyword evidence="2" id="KW-0521">NADP</keyword>
<sequence>MIKDSTSMDSSIVDQDECRSNALCREHKSPPLIWWANILGIVETTGFITPYLLHPIQGFHAYFPTVGAASFNPESAIRDLAGKVILVTGGNNGLGRESILQLAKHNPSKIYLTSRTQSKGEEAVKSIRESLGQSSTDLQNLSLDLASFSSIRSAAESVRSSTERLDILICNAGVMALPLGKTERGHEVQFGTNHIGHHLLTKLLLPTLEKTAALPDSDVRVISISSVANNRAPPMETMLDNEKLSATGTWTRYGASKAANILFAAELARRYPAIKSVSVHPGIIKSDLWSPINQSNALLRLGLVLIGPLAFQTIPTGAHNALWAAAGAKKEELQNGAYYTPVGRVDGENSGNKYAKDVEAGKTLWEWTEGEIAKAGL</sequence>
<comment type="similarity">
    <text evidence="1 4">Belongs to the short-chain dehydrogenases/reductases (SDR) family.</text>
</comment>
<dbReference type="OrthoDB" id="191139at2759"/>
<dbReference type="GO" id="GO:0016491">
    <property type="term" value="F:oxidoreductase activity"/>
    <property type="evidence" value="ECO:0007669"/>
    <property type="project" value="UniProtKB-KW"/>
</dbReference>
<evidence type="ECO:0000256" key="4">
    <source>
        <dbReference type="RuleBase" id="RU000363"/>
    </source>
</evidence>
<comment type="caution">
    <text evidence="5">The sequence shown here is derived from an EMBL/GenBank/DDBJ whole genome shotgun (WGS) entry which is preliminary data.</text>
</comment>
<dbReference type="SUPFAM" id="SSF51735">
    <property type="entry name" value="NAD(P)-binding Rossmann-fold domains"/>
    <property type="match status" value="1"/>
</dbReference>
<dbReference type="Gene3D" id="3.40.50.720">
    <property type="entry name" value="NAD(P)-binding Rossmann-like Domain"/>
    <property type="match status" value="1"/>
</dbReference>
<name>A0A8H7AGV4_9EURO</name>
<dbReference type="Pfam" id="PF00106">
    <property type="entry name" value="adh_short"/>
    <property type="match status" value="1"/>
</dbReference>
<dbReference type="InterPro" id="IPR002347">
    <property type="entry name" value="SDR_fam"/>
</dbReference>
<dbReference type="InterPro" id="IPR036291">
    <property type="entry name" value="NAD(P)-bd_dom_sf"/>
</dbReference>
<evidence type="ECO:0000313" key="5">
    <source>
        <dbReference type="EMBL" id="KAF7504920.1"/>
    </source>
</evidence>
<evidence type="ECO:0000313" key="6">
    <source>
        <dbReference type="Proteomes" id="UP000606974"/>
    </source>
</evidence>
<keyword evidence="3" id="KW-0560">Oxidoreductase</keyword>
<evidence type="ECO:0000256" key="3">
    <source>
        <dbReference type="ARBA" id="ARBA00023002"/>
    </source>
</evidence>
<dbReference type="EMBL" id="JAACFV010000123">
    <property type="protein sequence ID" value="KAF7504920.1"/>
    <property type="molecule type" value="Genomic_DNA"/>
</dbReference>
<dbReference type="Proteomes" id="UP000606974">
    <property type="component" value="Unassembled WGS sequence"/>
</dbReference>
<keyword evidence="6" id="KW-1185">Reference proteome</keyword>
<gene>
    <name evidence="5" type="ORF">GJ744_001567</name>
</gene>
<dbReference type="AlphaFoldDB" id="A0A8H7AGV4"/>
<evidence type="ECO:0008006" key="7">
    <source>
        <dbReference type="Google" id="ProtNLM"/>
    </source>
</evidence>
<dbReference type="PRINTS" id="PR00081">
    <property type="entry name" value="GDHRDH"/>
</dbReference>
<protein>
    <recommendedName>
        <fullName evidence="7">Oxidoreductase</fullName>
    </recommendedName>
</protein>
<accession>A0A8H7AGV4</accession>
<dbReference type="PANTHER" id="PTHR24320">
    <property type="entry name" value="RETINOL DEHYDROGENASE"/>
    <property type="match status" value="1"/>
</dbReference>
<evidence type="ECO:0000256" key="1">
    <source>
        <dbReference type="ARBA" id="ARBA00006484"/>
    </source>
</evidence>
<reference evidence="5" key="1">
    <citation type="submission" date="2020-02" db="EMBL/GenBank/DDBJ databases">
        <authorList>
            <person name="Palmer J.M."/>
        </authorList>
    </citation>
    <scope>NUCLEOTIDE SEQUENCE</scope>
    <source>
        <strain evidence="5">EPUS1.4</strain>
        <tissue evidence="5">Thallus</tissue>
    </source>
</reference>
<proteinExistence type="inferred from homology"/>
<evidence type="ECO:0000256" key="2">
    <source>
        <dbReference type="ARBA" id="ARBA00022857"/>
    </source>
</evidence>
<dbReference type="PRINTS" id="PR00080">
    <property type="entry name" value="SDRFAMILY"/>
</dbReference>